<keyword evidence="1" id="KW-1133">Transmembrane helix</keyword>
<evidence type="ECO:0000313" key="2">
    <source>
        <dbReference type="EMBL" id="SDX68239.1"/>
    </source>
</evidence>
<evidence type="ECO:0000256" key="1">
    <source>
        <dbReference type="SAM" id="Phobius"/>
    </source>
</evidence>
<organism evidence="2 3">
    <name type="scientific">Flavobacterium degerlachei</name>
    <dbReference type="NCBI Taxonomy" id="229203"/>
    <lineage>
        <taxon>Bacteria</taxon>
        <taxon>Pseudomonadati</taxon>
        <taxon>Bacteroidota</taxon>
        <taxon>Flavobacteriia</taxon>
        <taxon>Flavobacteriales</taxon>
        <taxon>Flavobacteriaceae</taxon>
        <taxon>Flavobacterium</taxon>
    </lineage>
</organism>
<keyword evidence="1" id="KW-0472">Membrane</keyword>
<gene>
    <name evidence="2" type="ORF">SAMN05444338_11370</name>
</gene>
<proteinExistence type="predicted"/>
<dbReference type="Proteomes" id="UP000198569">
    <property type="component" value="Unassembled WGS sequence"/>
</dbReference>
<evidence type="ECO:0000313" key="3">
    <source>
        <dbReference type="Proteomes" id="UP000198569"/>
    </source>
</evidence>
<reference evidence="3" key="1">
    <citation type="submission" date="2016-10" db="EMBL/GenBank/DDBJ databases">
        <authorList>
            <person name="Varghese N."/>
            <person name="Submissions S."/>
        </authorList>
    </citation>
    <scope>NUCLEOTIDE SEQUENCE [LARGE SCALE GENOMIC DNA]</scope>
    <source>
        <strain evidence="3">DSM 15718</strain>
    </source>
</reference>
<protein>
    <submittedName>
        <fullName evidence="2">Uncharacterized protein</fullName>
    </submittedName>
</protein>
<keyword evidence="1" id="KW-0812">Transmembrane</keyword>
<dbReference type="EMBL" id="FNMV01000013">
    <property type="protein sequence ID" value="SDX68239.1"/>
    <property type="molecule type" value="Genomic_DNA"/>
</dbReference>
<dbReference type="AlphaFoldDB" id="A0A1H3DRF6"/>
<keyword evidence="3" id="KW-1185">Reference proteome</keyword>
<feature type="transmembrane region" description="Helical" evidence="1">
    <location>
        <begin position="6"/>
        <end position="24"/>
    </location>
</feature>
<name>A0A1H3DRF6_9FLAO</name>
<accession>A0A1H3DRF6</accession>
<sequence>MSDLIPYFAALITILFGIGFALALQSPKKDKNS</sequence>